<sequence length="136" mass="14432">MTMGTPSDDLDALSGHKVLLVEDDYFIADAMRRMLSRTGAEVLGPVATVDRALALIAASSKIDVAVLDINLRDVMVFPVADALETRGVPFVFATGYEGTGIPARYAHVQRCEKPVGMAALANVLSNEINTGRGALL</sequence>
<evidence type="ECO:0000313" key="4">
    <source>
        <dbReference type="Proteomes" id="UP000006589"/>
    </source>
</evidence>
<reference evidence="3 4" key="1">
    <citation type="submission" date="2008-03" db="EMBL/GenBank/DDBJ databases">
        <title>Complete sequence of plasmid1 of Methylobacterium radiotolerans JCM 2831.</title>
        <authorList>
            <consortium name="US DOE Joint Genome Institute"/>
            <person name="Copeland A."/>
            <person name="Lucas S."/>
            <person name="Lapidus A."/>
            <person name="Glavina del Rio T."/>
            <person name="Dalin E."/>
            <person name="Tice H."/>
            <person name="Bruce D."/>
            <person name="Goodwin L."/>
            <person name="Pitluck S."/>
            <person name="Kiss H."/>
            <person name="Brettin T."/>
            <person name="Detter J.C."/>
            <person name="Han C."/>
            <person name="Kuske C.R."/>
            <person name="Schmutz J."/>
            <person name="Larimer F."/>
            <person name="Land M."/>
            <person name="Hauser L."/>
            <person name="Kyrpides N."/>
            <person name="Mikhailova N."/>
            <person name="Marx C.J."/>
            <person name="Richardson P."/>
        </authorList>
    </citation>
    <scope>NUCLEOTIDE SEQUENCE [LARGE SCALE GENOMIC DNA]</scope>
    <source>
        <strain evidence="4">ATCC 27329 / DSM 1819 / JCM 2831 / NBRC 15690 / NCIMB 10815 / 0-1</strain>
        <plasmid evidence="4">Plasmid pMRAD01</plasmid>
    </source>
</reference>
<dbReference type="RefSeq" id="WP_012329974.1">
    <property type="nucleotide sequence ID" value="NC_010510.1"/>
</dbReference>
<dbReference type="SMART" id="SM00448">
    <property type="entry name" value="REC"/>
    <property type="match status" value="1"/>
</dbReference>
<dbReference type="InterPro" id="IPR001789">
    <property type="entry name" value="Sig_transdc_resp-reg_receiver"/>
</dbReference>
<evidence type="ECO:0000256" key="1">
    <source>
        <dbReference type="PROSITE-ProRule" id="PRU00169"/>
    </source>
</evidence>
<dbReference type="AlphaFoldDB" id="B1M9L3"/>
<protein>
    <submittedName>
        <fullName evidence="3">Response regulator receiver protein</fullName>
    </submittedName>
</protein>
<dbReference type="HOGENOM" id="CLU_000445_69_11_5"/>
<dbReference type="eggNOG" id="COG0784">
    <property type="taxonomic scope" value="Bacteria"/>
</dbReference>
<name>B1M9L3_METRJ</name>
<dbReference type="GeneID" id="6142403"/>
<accession>B1M9L3</accession>
<geneLocation type="plasmid" evidence="3 4">
    <name>pMRAD01</name>
</geneLocation>
<dbReference type="Gene3D" id="3.40.50.2300">
    <property type="match status" value="1"/>
</dbReference>
<keyword evidence="3" id="KW-0614">Plasmid</keyword>
<feature type="domain" description="Response regulatory" evidence="2">
    <location>
        <begin position="17"/>
        <end position="128"/>
    </location>
</feature>
<feature type="modified residue" description="4-aspartylphosphate" evidence="1">
    <location>
        <position position="68"/>
    </location>
</feature>
<dbReference type="PROSITE" id="PS50110">
    <property type="entry name" value="RESPONSE_REGULATORY"/>
    <property type="match status" value="1"/>
</dbReference>
<dbReference type="EMBL" id="CP001002">
    <property type="protein sequence ID" value="ACB28188.1"/>
    <property type="molecule type" value="Genomic_DNA"/>
</dbReference>
<proteinExistence type="predicted"/>
<dbReference type="InterPro" id="IPR011006">
    <property type="entry name" value="CheY-like_superfamily"/>
</dbReference>
<organism evidence="3 4">
    <name type="scientific">Methylobacterium radiotolerans (strain ATCC 27329 / DSM 1819 / JCM 2831 / NBRC 15690 / NCIMB 10815 / 0-1)</name>
    <dbReference type="NCBI Taxonomy" id="426355"/>
    <lineage>
        <taxon>Bacteria</taxon>
        <taxon>Pseudomonadati</taxon>
        <taxon>Pseudomonadota</taxon>
        <taxon>Alphaproteobacteria</taxon>
        <taxon>Hyphomicrobiales</taxon>
        <taxon>Methylobacteriaceae</taxon>
        <taxon>Methylobacterium</taxon>
    </lineage>
</organism>
<dbReference type="KEGG" id="mrd:Mrad2831_6265"/>
<keyword evidence="1" id="KW-0597">Phosphoprotein</keyword>
<dbReference type="GO" id="GO:0000160">
    <property type="term" value="P:phosphorelay signal transduction system"/>
    <property type="evidence" value="ECO:0007669"/>
    <property type="project" value="InterPro"/>
</dbReference>
<dbReference type="Proteomes" id="UP000006589">
    <property type="component" value="Plasmid pMRAD01"/>
</dbReference>
<gene>
    <name evidence="3" type="ordered locus">Mrad2831_6265</name>
</gene>
<evidence type="ECO:0000313" key="3">
    <source>
        <dbReference type="EMBL" id="ACB28188.1"/>
    </source>
</evidence>
<evidence type="ECO:0000259" key="2">
    <source>
        <dbReference type="PROSITE" id="PS50110"/>
    </source>
</evidence>
<dbReference type="SUPFAM" id="SSF52172">
    <property type="entry name" value="CheY-like"/>
    <property type="match status" value="1"/>
</dbReference>